<evidence type="ECO:0008006" key="3">
    <source>
        <dbReference type="Google" id="ProtNLM"/>
    </source>
</evidence>
<dbReference type="Proteomes" id="UP000715095">
    <property type="component" value="Unassembled WGS sequence"/>
</dbReference>
<accession>A0ABS2DXM7</accession>
<dbReference type="RefSeq" id="WP_205105419.1">
    <property type="nucleotide sequence ID" value="NZ_JACJJC010000547.1"/>
</dbReference>
<dbReference type="EMBL" id="JACJJC010000547">
    <property type="protein sequence ID" value="MBM6705460.1"/>
    <property type="molecule type" value="Genomic_DNA"/>
</dbReference>
<protein>
    <recommendedName>
        <fullName evidence="3">Phage portal protein</fullName>
    </recommendedName>
</protein>
<evidence type="ECO:0000313" key="1">
    <source>
        <dbReference type="EMBL" id="MBM6705460.1"/>
    </source>
</evidence>
<organism evidence="1 2">
    <name type="scientific">Sutterella massiliensis</name>
    <dbReference type="NCBI Taxonomy" id="1816689"/>
    <lineage>
        <taxon>Bacteria</taxon>
        <taxon>Pseudomonadati</taxon>
        <taxon>Pseudomonadota</taxon>
        <taxon>Betaproteobacteria</taxon>
        <taxon>Burkholderiales</taxon>
        <taxon>Sutterellaceae</taxon>
        <taxon>Sutterella</taxon>
    </lineage>
</organism>
<evidence type="ECO:0000313" key="2">
    <source>
        <dbReference type="Proteomes" id="UP000715095"/>
    </source>
</evidence>
<proteinExistence type="predicted"/>
<gene>
    <name evidence="1" type="ORF">H6A60_13400</name>
</gene>
<feature type="non-terminal residue" evidence="1">
    <location>
        <position position="78"/>
    </location>
</feature>
<sequence length="78" mass="8785">EKKAAITKEVTIITKEWSDNLTVPTRILTSRHGDMYRMRAQTMARGVPRWIDQQIAKLLKASTGGAFAVNSFDGVPYF</sequence>
<comment type="caution">
    <text evidence="1">The sequence shown here is derived from an EMBL/GenBank/DDBJ whole genome shotgun (WGS) entry which is preliminary data.</text>
</comment>
<reference evidence="1 2" key="1">
    <citation type="journal article" date="2021" name="Sci. Rep.">
        <title>The distribution of antibiotic resistance genes in chicken gut microbiota commensals.</title>
        <authorList>
            <person name="Juricova H."/>
            <person name="Matiasovicova J."/>
            <person name="Kubasova T."/>
            <person name="Cejkova D."/>
            <person name="Rychlik I."/>
        </authorList>
    </citation>
    <scope>NUCLEOTIDE SEQUENCE [LARGE SCALE GENOMIC DNA]</scope>
    <source>
        <strain evidence="1 2">An829</strain>
    </source>
</reference>
<name>A0ABS2DXM7_9BURK</name>
<feature type="non-terminal residue" evidence="1">
    <location>
        <position position="1"/>
    </location>
</feature>
<keyword evidence="2" id="KW-1185">Reference proteome</keyword>